<name>A0A6C0E7Q1_9ZZZZ</name>
<proteinExistence type="predicted"/>
<evidence type="ECO:0000313" key="2">
    <source>
        <dbReference type="EMBL" id="QHT24279.1"/>
    </source>
</evidence>
<feature type="region of interest" description="Disordered" evidence="1">
    <location>
        <begin position="1"/>
        <end position="21"/>
    </location>
</feature>
<reference evidence="2" key="1">
    <citation type="journal article" date="2020" name="Nature">
        <title>Giant virus diversity and host interactions through global metagenomics.</title>
        <authorList>
            <person name="Schulz F."/>
            <person name="Roux S."/>
            <person name="Paez-Espino D."/>
            <person name="Jungbluth S."/>
            <person name="Walsh D.A."/>
            <person name="Denef V.J."/>
            <person name="McMahon K.D."/>
            <person name="Konstantinidis K.T."/>
            <person name="Eloe-Fadrosh E.A."/>
            <person name="Kyrpides N.C."/>
            <person name="Woyke T."/>
        </authorList>
    </citation>
    <scope>NUCLEOTIDE SEQUENCE</scope>
    <source>
        <strain evidence="2">GVMAG-M-3300023179-138</strain>
    </source>
</reference>
<sequence length="108" mass="12116">MGDQEKQGRAPKGRRPPQTRGVVYEKVGPSELGKADARMSYAEVAAAFAAKLAKATAADKAAFRKTQAYKDLMEEIRKEEEPIDMNMLGGSRCRGRSKKVTRRKRRHH</sequence>
<feature type="compositionally biased region" description="Basic residues" evidence="1">
    <location>
        <begin position="93"/>
        <end position="108"/>
    </location>
</feature>
<organism evidence="2">
    <name type="scientific">viral metagenome</name>
    <dbReference type="NCBI Taxonomy" id="1070528"/>
    <lineage>
        <taxon>unclassified sequences</taxon>
        <taxon>metagenomes</taxon>
        <taxon>organismal metagenomes</taxon>
    </lineage>
</organism>
<dbReference type="EMBL" id="MN739743">
    <property type="protein sequence ID" value="QHT24279.1"/>
    <property type="molecule type" value="Genomic_DNA"/>
</dbReference>
<accession>A0A6C0E7Q1</accession>
<feature type="region of interest" description="Disordered" evidence="1">
    <location>
        <begin position="83"/>
        <end position="108"/>
    </location>
</feature>
<evidence type="ECO:0000256" key="1">
    <source>
        <dbReference type="SAM" id="MobiDB-lite"/>
    </source>
</evidence>
<protein>
    <submittedName>
        <fullName evidence="2">Uncharacterized protein</fullName>
    </submittedName>
</protein>
<dbReference type="AlphaFoldDB" id="A0A6C0E7Q1"/>